<feature type="transmembrane region" description="Helical" evidence="1">
    <location>
        <begin position="418"/>
        <end position="438"/>
    </location>
</feature>
<evidence type="ECO:0000313" key="3">
    <source>
        <dbReference type="Proteomes" id="UP000183209"/>
    </source>
</evidence>
<feature type="transmembrane region" description="Helical" evidence="1">
    <location>
        <begin position="166"/>
        <end position="185"/>
    </location>
</feature>
<feature type="transmembrane region" description="Helical" evidence="1">
    <location>
        <begin position="140"/>
        <end position="161"/>
    </location>
</feature>
<feature type="transmembrane region" description="Helical" evidence="1">
    <location>
        <begin position="205"/>
        <end position="225"/>
    </location>
</feature>
<accession>A0A1I6PQ05</accession>
<feature type="transmembrane region" description="Helical" evidence="1">
    <location>
        <begin position="444"/>
        <end position="463"/>
    </location>
</feature>
<feature type="transmembrane region" description="Helical" evidence="1">
    <location>
        <begin position="62"/>
        <end position="81"/>
    </location>
</feature>
<keyword evidence="1" id="KW-1133">Transmembrane helix</keyword>
<sequence length="490" mass="56598">MLKQFISLQWKSFFRSASLSSNLFFKILTIFFALYLIAMFTLLGGGIYFILEEKVQKDPLLIINQFLIFYLFIDLVFKYMMQKMPVVNIKPLLYLPFSKSKIVHFSLWKTILSFFNFIHYFFFIPFAVVLIIEGYPPGHVIGWTMGALALIYCNNFINVFLNDVDAVFYSFLGALVILFGLHYYQIFDVTVYTAPIFDALFNQPYLVIIPILLMISMYILAFRYFKNILYLDGGLQQKQQEAKTESFDWLNRFGGISVFLKNDLKLIKRNKRSRTAVIMSLVFIFYGMLFFTGAVEAYEGPVWRIFAGLFVTGGFLFTFGQYVPSWDSSYYQLMMSQNIMYRDYLNAKWWLIVIATILTTLVASFYAYFGLEVYLAILVAAIYNVGVNSHMVLWGGAYVKTPIDLTSNKKAFGDKQAFNVKTLLLTIPKLLLPMALYAVGHYTIGPMLGYALVTLAGLLGFAFKEKVFDIIEKVYKTEKYKTIAAYKQKN</sequence>
<gene>
    <name evidence="2" type="ORF">SAMN04487906_0416</name>
</gene>
<keyword evidence="1" id="KW-0472">Membrane</keyword>
<feature type="transmembrane region" description="Helical" evidence="1">
    <location>
        <begin position="373"/>
        <end position="397"/>
    </location>
</feature>
<feature type="transmembrane region" description="Helical" evidence="1">
    <location>
        <begin position="102"/>
        <end position="128"/>
    </location>
</feature>
<keyword evidence="1" id="KW-0812">Transmembrane</keyword>
<dbReference type="Pfam" id="PF18940">
    <property type="entry name" value="DUF5687"/>
    <property type="match status" value="1"/>
</dbReference>
<reference evidence="2 3" key="1">
    <citation type="submission" date="2016-10" db="EMBL/GenBank/DDBJ databases">
        <authorList>
            <person name="de Groot N.N."/>
        </authorList>
    </citation>
    <scope>NUCLEOTIDE SEQUENCE [LARGE SCALE GENOMIC DNA]</scope>
    <source>
        <strain evidence="2 3">CGMCC 1.6114</strain>
    </source>
</reference>
<dbReference type="RefSeq" id="WP_038268289.1">
    <property type="nucleotide sequence ID" value="NZ_FPAG01000001.1"/>
</dbReference>
<dbReference type="EMBL" id="FPAG01000001">
    <property type="protein sequence ID" value="SFS42287.1"/>
    <property type="molecule type" value="Genomic_DNA"/>
</dbReference>
<evidence type="ECO:0000313" key="2">
    <source>
        <dbReference type="EMBL" id="SFS42287.1"/>
    </source>
</evidence>
<evidence type="ECO:0008006" key="4">
    <source>
        <dbReference type="Google" id="ProtNLM"/>
    </source>
</evidence>
<feature type="transmembrane region" description="Helical" evidence="1">
    <location>
        <begin position="23"/>
        <end position="50"/>
    </location>
</feature>
<name>A0A1I6PQ05_9FLAO</name>
<organism evidence="2 3">
    <name type="scientific">Zhouia amylolytica</name>
    <dbReference type="NCBI Taxonomy" id="376730"/>
    <lineage>
        <taxon>Bacteria</taxon>
        <taxon>Pseudomonadati</taxon>
        <taxon>Bacteroidota</taxon>
        <taxon>Flavobacteriia</taxon>
        <taxon>Flavobacteriales</taxon>
        <taxon>Flavobacteriaceae</taxon>
        <taxon>Zhouia</taxon>
    </lineage>
</organism>
<dbReference type="InterPro" id="IPR043742">
    <property type="entry name" value="DUF5687"/>
</dbReference>
<dbReference type="OrthoDB" id="1014144at2"/>
<feature type="transmembrane region" description="Helical" evidence="1">
    <location>
        <begin position="275"/>
        <end position="295"/>
    </location>
</feature>
<proteinExistence type="predicted"/>
<feature type="transmembrane region" description="Helical" evidence="1">
    <location>
        <begin position="301"/>
        <end position="323"/>
    </location>
</feature>
<dbReference type="Proteomes" id="UP000183209">
    <property type="component" value="Unassembled WGS sequence"/>
</dbReference>
<dbReference type="AlphaFoldDB" id="A0A1I6PQ05"/>
<feature type="transmembrane region" description="Helical" evidence="1">
    <location>
        <begin position="344"/>
        <end position="367"/>
    </location>
</feature>
<protein>
    <recommendedName>
        <fullName evidence="4">ABC-2 type transport system permease protein</fullName>
    </recommendedName>
</protein>
<evidence type="ECO:0000256" key="1">
    <source>
        <dbReference type="SAM" id="Phobius"/>
    </source>
</evidence>